<dbReference type="InterPro" id="IPR002104">
    <property type="entry name" value="Integrase_catalytic"/>
</dbReference>
<name>E3CUU8_9BACT</name>
<dbReference type="Gene3D" id="1.10.443.10">
    <property type="entry name" value="Intergrase catalytic core"/>
    <property type="match status" value="1"/>
</dbReference>
<organism evidence="7 8">
    <name type="scientific">Aminomonas paucivorans DSM 12260</name>
    <dbReference type="NCBI Taxonomy" id="584708"/>
    <lineage>
        <taxon>Bacteria</taxon>
        <taxon>Thermotogati</taxon>
        <taxon>Synergistota</taxon>
        <taxon>Synergistia</taxon>
        <taxon>Synergistales</taxon>
        <taxon>Synergistaceae</taxon>
        <taxon>Aminomonas</taxon>
    </lineage>
</organism>
<dbReference type="GO" id="GO:0015074">
    <property type="term" value="P:DNA integration"/>
    <property type="evidence" value="ECO:0007669"/>
    <property type="project" value="InterPro"/>
</dbReference>
<protein>
    <submittedName>
        <fullName evidence="7">Integrase family protein</fullName>
    </submittedName>
</protein>
<dbReference type="InterPro" id="IPR011010">
    <property type="entry name" value="DNA_brk_join_enz"/>
</dbReference>
<dbReference type="AlphaFoldDB" id="E3CUU8"/>
<evidence type="ECO:0000256" key="1">
    <source>
        <dbReference type="ARBA" id="ARBA00008857"/>
    </source>
</evidence>
<evidence type="ECO:0000259" key="5">
    <source>
        <dbReference type="PROSITE" id="PS51898"/>
    </source>
</evidence>
<keyword evidence="2 4" id="KW-0238">DNA-binding</keyword>
<keyword evidence="3" id="KW-0233">DNA recombination</keyword>
<sequence>MGSAVPIRKVLPTLSQMVEEYLDERSLDLAPSTVKNQGYILRQFAAQSQDEGNRADAVRLLQHAKSPNVHNLYRATLKCFFDWCISQGYRTDNPGEGIRTKKGTHKFIDTPVQALDSFIREGFDTTTYVGLRDKAAVLFLIDTGARPNEAWQLRPEDVDLVQGIALLRAETTKTRTPRTVFFSKPTAKLLNTLLGNRPDWWGPDVPIFAASTGSPMTSTEFGHRLRPVTARFGLNLTVYSLRHIFATNFLRGGGSALELQRILGHSNMTMTTRYANLNREDLQEAHRHASPVNALFPEAKRHAPRKLKK</sequence>
<dbReference type="PROSITE" id="PS51900">
    <property type="entry name" value="CB"/>
    <property type="match status" value="1"/>
</dbReference>
<dbReference type="Proteomes" id="UP000005096">
    <property type="component" value="Chromosome"/>
</dbReference>
<dbReference type="PANTHER" id="PTHR30349:SF41">
    <property type="entry name" value="INTEGRASE_RECOMBINASE PROTEIN MJ0367-RELATED"/>
    <property type="match status" value="1"/>
</dbReference>
<dbReference type="GO" id="GO:0006310">
    <property type="term" value="P:DNA recombination"/>
    <property type="evidence" value="ECO:0007669"/>
    <property type="project" value="UniProtKB-KW"/>
</dbReference>
<evidence type="ECO:0000256" key="4">
    <source>
        <dbReference type="PROSITE-ProRule" id="PRU01248"/>
    </source>
</evidence>
<dbReference type="STRING" id="584708.Apau_1655"/>
<accession>E3CUU8</accession>
<dbReference type="InterPro" id="IPR013762">
    <property type="entry name" value="Integrase-like_cat_sf"/>
</dbReference>
<proteinExistence type="inferred from homology"/>
<dbReference type="InterPro" id="IPR010998">
    <property type="entry name" value="Integrase_recombinase_N"/>
</dbReference>
<evidence type="ECO:0000256" key="3">
    <source>
        <dbReference type="ARBA" id="ARBA00023172"/>
    </source>
</evidence>
<dbReference type="InterPro" id="IPR044068">
    <property type="entry name" value="CB"/>
</dbReference>
<dbReference type="InterPro" id="IPR050090">
    <property type="entry name" value="Tyrosine_recombinase_XerCD"/>
</dbReference>
<dbReference type="PANTHER" id="PTHR30349">
    <property type="entry name" value="PHAGE INTEGRASE-RELATED"/>
    <property type="match status" value="1"/>
</dbReference>
<dbReference type="eggNOG" id="COG4974">
    <property type="taxonomic scope" value="Bacteria"/>
</dbReference>
<dbReference type="HOGENOM" id="CLU_027562_9_2_0"/>
<dbReference type="SUPFAM" id="SSF56349">
    <property type="entry name" value="DNA breaking-rejoining enzymes"/>
    <property type="match status" value="1"/>
</dbReference>
<dbReference type="Pfam" id="PF00589">
    <property type="entry name" value="Phage_integrase"/>
    <property type="match status" value="1"/>
</dbReference>
<feature type="domain" description="Tyr recombinase" evidence="5">
    <location>
        <begin position="105"/>
        <end position="287"/>
    </location>
</feature>
<dbReference type="EMBL" id="CM001022">
    <property type="protein sequence ID" value="EFQ24074.1"/>
    <property type="molecule type" value="Genomic_DNA"/>
</dbReference>
<evidence type="ECO:0000313" key="7">
    <source>
        <dbReference type="EMBL" id="EFQ24074.1"/>
    </source>
</evidence>
<dbReference type="PaxDb" id="584708-Apau_1655"/>
<keyword evidence="8" id="KW-1185">Reference proteome</keyword>
<reference evidence="7 8" key="1">
    <citation type="journal article" date="2010" name="Stand. Genomic Sci.">
        <title>Non-contiguous finished genome sequence of Aminomonas paucivorans type strain (GLU-3).</title>
        <authorList>
            <person name="Pitluck S."/>
            <person name="Yasawong M."/>
            <person name="Held B."/>
            <person name="Lapidus A."/>
            <person name="Nolan M."/>
            <person name="Copeland A."/>
            <person name="Lucas S."/>
            <person name="Del Rio T.G."/>
            <person name="Tice H."/>
            <person name="Cheng J.F."/>
            <person name="Chertkov O."/>
            <person name="Goodwin L."/>
            <person name="Tapia R."/>
            <person name="Han C."/>
            <person name="Liolios K."/>
            <person name="Ivanova N."/>
            <person name="Mavromatis K."/>
            <person name="Ovchinnikova G."/>
            <person name="Pati A."/>
            <person name="Chen A."/>
            <person name="Palaniappan K."/>
            <person name="Land M."/>
            <person name="Hauser L."/>
            <person name="Chang Y.J."/>
            <person name="Jeffries C.D."/>
            <person name="Pukall R."/>
            <person name="Spring S."/>
            <person name="Rohde M."/>
            <person name="Sikorski J."/>
            <person name="Goker M."/>
            <person name="Woyke T."/>
            <person name="Bristow J."/>
            <person name="Eisen J.A."/>
            <person name="Markowitz V."/>
            <person name="Hugenholtz P."/>
            <person name="Kyrpides N.C."/>
            <person name="Klenk H.P."/>
        </authorList>
    </citation>
    <scope>NUCLEOTIDE SEQUENCE [LARGE SCALE GENOMIC DNA]</scope>
    <source>
        <strain evidence="7 8">DSM 12260</strain>
    </source>
</reference>
<gene>
    <name evidence="7" type="ORF">Apau_1655</name>
</gene>
<dbReference type="CDD" id="cd00397">
    <property type="entry name" value="DNA_BRE_C"/>
    <property type="match status" value="1"/>
</dbReference>
<evidence type="ECO:0000259" key="6">
    <source>
        <dbReference type="PROSITE" id="PS51900"/>
    </source>
</evidence>
<dbReference type="PROSITE" id="PS51898">
    <property type="entry name" value="TYR_RECOMBINASE"/>
    <property type="match status" value="1"/>
</dbReference>
<comment type="similarity">
    <text evidence="1">Belongs to the 'phage' integrase family.</text>
</comment>
<dbReference type="Gene3D" id="1.10.150.130">
    <property type="match status" value="1"/>
</dbReference>
<feature type="domain" description="Core-binding (CB)" evidence="6">
    <location>
        <begin position="12"/>
        <end position="85"/>
    </location>
</feature>
<dbReference type="GO" id="GO:0003677">
    <property type="term" value="F:DNA binding"/>
    <property type="evidence" value="ECO:0007669"/>
    <property type="project" value="UniProtKB-UniRule"/>
</dbReference>
<evidence type="ECO:0000256" key="2">
    <source>
        <dbReference type="ARBA" id="ARBA00023125"/>
    </source>
</evidence>
<evidence type="ECO:0000313" key="8">
    <source>
        <dbReference type="Proteomes" id="UP000005096"/>
    </source>
</evidence>